<dbReference type="Gene3D" id="3.30.428.10">
    <property type="entry name" value="HIT-like"/>
    <property type="match status" value="1"/>
</dbReference>
<organism evidence="3 4">
    <name type="scientific">Pleomassaria siparia CBS 279.74</name>
    <dbReference type="NCBI Taxonomy" id="1314801"/>
    <lineage>
        <taxon>Eukaryota</taxon>
        <taxon>Fungi</taxon>
        <taxon>Dikarya</taxon>
        <taxon>Ascomycota</taxon>
        <taxon>Pezizomycotina</taxon>
        <taxon>Dothideomycetes</taxon>
        <taxon>Pleosporomycetidae</taxon>
        <taxon>Pleosporales</taxon>
        <taxon>Pleomassariaceae</taxon>
        <taxon>Pleomassaria</taxon>
    </lineage>
</organism>
<dbReference type="OrthoDB" id="2262349at2759"/>
<evidence type="ECO:0000313" key="4">
    <source>
        <dbReference type="Proteomes" id="UP000799428"/>
    </source>
</evidence>
<dbReference type="PROSITE" id="PS51084">
    <property type="entry name" value="HIT_2"/>
    <property type="match status" value="1"/>
</dbReference>
<dbReference type="PANTHER" id="PTHR46648:SF1">
    <property type="entry name" value="ADENOSINE 5'-MONOPHOSPHORAMIDASE HNT1"/>
    <property type="match status" value="1"/>
</dbReference>
<dbReference type="InterPro" id="IPR036265">
    <property type="entry name" value="HIT-like_sf"/>
</dbReference>
<dbReference type="GO" id="GO:0003824">
    <property type="term" value="F:catalytic activity"/>
    <property type="evidence" value="ECO:0007669"/>
    <property type="project" value="InterPro"/>
</dbReference>
<dbReference type="InterPro" id="IPR001310">
    <property type="entry name" value="Histidine_triad_HIT"/>
</dbReference>
<comment type="caution">
    <text evidence="1">Lacks conserved residue(s) required for the propagation of feature annotation.</text>
</comment>
<evidence type="ECO:0000313" key="3">
    <source>
        <dbReference type="EMBL" id="KAF2705965.1"/>
    </source>
</evidence>
<accession>A0A6G1K0B6</accession>
<protein>
    <recommendedName>
        <fullName evidence="2">HIT domain-containing protein</fullName>
    </recommendedName>
</protein>
<dbReference type="EMBL" id="MU005777">
    <property type="protein sequence ID" value="KAF2705965.1"/>
    <property type="molecule type" value="Genomic_DNA"/>
</dbReference>
<evidence type="ECO:0000259" key="2">
    <source>
        <dbReference type="PROSITE" id="PS51084"/>
    </source>
</evidence>
<dbReference type="Proteomes" id="UP000799428">
    <property type="component" value="Unassembled WGS sequence"/>
</dbReference>
<dbReference type="SUPFAM" id="SSF54197">
    <property type="entry name" value="HIT-like"/>
    <property type="match status" value="1"/>
</dbReference>
<feature type="domain" description="HIT" evidence="2">
    <location>
        <begin position="103"/>
        <end position="206"/>
    </location>
</feature>
<dbReference type="PANTHER" id="PTHR46648">
    <property type="entry name" value="HIT FAMILY PROTEIN 1"/>
    <property type="match status" value="1"/>
</dbReference>
<reference evidence="3" key="1">
    <citation type="journal article" date="2020" name="Stud. Mycol.">
        <title>101 Dothideomycetes genomes: a test case for predicting lifestyles and emergence of pathogens.</title>
        <authorList>
            <person name="Haridas S."/>
            <person name="Albert R."/>
            <person name="Binder M."/>
            <person name="Bloem J."/>
            <person name="Labutti K."/>
            <person name="Salamov A."/>
            <person name="Andreopoulos B."/>
            <person name="Baker S."/>
            <person name="Barry K."/>
            <person name="Bills G."/>
            <person name="Bluhm B."/>
            <person name="Cannon C."/>
            <person name="Castanera R."/>
            <person name="Culley D."/>
            <person name="Daum C."/>
            <person name="Ezra D."/>
            <person name="Gonzalez J."/>
            <person name="Henrissat B."/>
            <person name="Kuo A."/>
            <person name="Liang C."/>
            <person name="Lipzen A."/>
            <person name="Lutzoni F."/>
            <person name="Magnuson J."/>
            <person name="Mondo S."/>
            <person name="Nolan M."/>
            <person name="Ohm R."/>
            <person name="Pangilinan J."/>
            <person name="Park H.-J."/>
            <person name="Ramirez L."/>
            <person name="Alfaro M."/>
            <person name="Sun H."/>
            <person name="Tritt A."/>
            <person name="Yoshinaga Y."/>
            <person name="Zwiers L.-H."/>
            <person name="Turgeon B."/>
            <person name="Goodwin S."/>
            <person name="Spatafora J."/>
            <person name="Crous P."/>
            <person name="Grigoriev I."/>
        </authorList>
    </citation>
    <scope>NUCLEOTIDE SEQUENCE</scope>
    <source>
        <strain evidence="3">CBS 279.74</strain>
    </source>
</reference>
<sequence length="263" mass="29294">MSGVKHLAHTLHDFYGVGRCALVTEGNSSVSIVPLHGLKKSWEPVTSPEKEFHETFPGYISSKDGPAMDSGRLAQITATIRRETGLKDPLNYHFKGDHGDSNLFARLVREELPQSRVWENEDHVAFLTPFANTPGYTVLVPREHLTSDIFSIDDTNYANLMDASYTLAGYLMKALGVSRCGMILEGFEIDYAHVKLIPIHSREIYGQSLAFSPTTEMAPYEERYRGHVTSLNGPLLQDQGTLVLDASSLRKVIHSEHIQPPQS</sequence>
<dbReference type="InterPro" id="IPR011146">
    <property type="entry name" value="HIT-like"/>
</dbReference>
<name>A0A6G1K0B6_9PLEO</name>
<gene>
    <name evidence="3" type="ORF">K504DRAFT_87383</name>
</gene>
<keyword evidence="4" id="KW-1185">Reference proteome</keyword>
<dbReference type="AlphaFoldDB" id="A0A6G1K0B6"/>
<proteinExistence type="predicted"/>
<evidence type="ECO:0000256" key="1">
    <source>
        <dbReference type="PROSITE-ProRule" id="PRU00464"/>
    </source>
</evidence>